<dbReference type="SUPFAM" id="SSF101327">
    <property type="entry name" value="YgfB-like"/>
    <property type="match status" value="1"/>
</dbReference>
<protein>
    <submittedName>
        <fullName evidence="2">FIG001590: Putative conserved exported protein</fullName>
    </submittedName>
</protein>
<organism evidence="2">
    <name type="scientific">Rheinheimera sp. BAL341</name>
    <dbReference type="NCBI Taxonomy" id="1708203"/>
    <lineage>
        <taxon>Bacteria</taxon>
        <taxon>Pseudomonadati</taxon>
        <taxon>Pseudomonadota</taxon>
        <taxon>Gammaproteobacteria</taxon>
        <taxon>Chromatiales</taxon>
        <taxon>Chromatiaceae</taxon>
        <taxon>Rheinheimera</taxon>
    </lineage>
</organism>
<accession>A0A486XSW6</accession>
<dbReference type="Pfam" id="PF03695">
    <property type="entry name" value="UPF0149"/>
    <property type="match status" value="1"/>
</dbReference>
<dbReference type="EMBL" id="CAAJGR010000005">
    <property type="protein sequence ID" value="VHO05668.1"/>
    <property type="molecule type" value="Genomic_DNA"/>
</dbReference>
<dbReference type="InterPro" id="IPR036255">
    <property type="entry name" value="YgfB-like_sf"/>
</dbReference>
<evidence type="ECO:0000256" key="1">
    <source>
        <dbReference type="ARBA" id="ARBA00038308"/>
    </source>
</evidence>
<evidence type="ECO:0000313" key="2">
    <source>
        <dbReference type="EMBL" id="VHO05668.1"/>
    </source>
</evidence>
<dbReference type="PANTHER" id="PTHR37528">
    <property type="entry name" value="UPF0149 PROTEIN YGFB"/>
    <property type="match status" value="1"/>
</dbReference>
<name>A0A486XSW6_9GAMM</name>
<dbReference type="Gene3D" id="1.20.120.740">
    <property type="entry name" value="YgfB uncharacterised protein family UPF0149, PF03695"/>
    <property type="match status" value="1"/>
</dbReference>
<gene>
    <name evidence="2" type="ORF">BAL341_2754</name>
</gene>
<dbReference type="NCBIfam" id="TIGR02292">
    <property type="entry name" value="ygfB_yecA"/>
    <property type="match status" value="1"/>
</dbReference>
<dbReference type="GO" id="GO:0005829">
    <property type="term" value="C:cytosol"/>
    <property type="evidence" value="ECO:0007669"/>
    <property type="project" value="TreeGrafter"/>
</dbReference>
<dbReference type="PANTHER" id="PTHR37528:SF1">
    <property type="entry name" value="UPF0149 PROTEIN YGFB"/>
    <property type="match status" value="1"/>
</dbReference>
<sequence>MVLQQLLFTLWAGVVFRRLKLALFRCGGSIKAVNYSTNGYMSSPFILSYDEWTYKLDQAYVMASAAEVHGLIAGLLSAGVEPDAQQLLPVLHDFLNDGQALSAELKQQVVGLIDTTHTALAQNDFSFALLLPSDDDSLPERLDAMVEWTQAFLVGFAVQQTDLSLVSNDVREALDQLSEVTRIDIHTTDDGSAEENDEAYYLVLEHIRIMVLSCYTEVGQKFSPKPVSNKTLH</sequence>
<reference evidence="2" key="1">
    <citation type="submission" date="2019-04" db="EMBL/GenBank/DDBJ databases">
        <authorList>
            <person name="Brambilla D."/>
        </authorList>
    </citation>
    <scope>NUCLEOTIDE SEQUENCE</scope>
    <source>
        <strain evidence="2">BAL1</strain>
    </source>
</reference>
<dbReference type="AlphaFoldDB" id="A0A486XSW6"/>
<proteinExistence type="inferred from homology"/>
<comment type="similarity">
    <text evidence="1">Belongs to the UPF0149 family.</text>
</comment>
<dbReference type="InterPro" id="IPR011978">
    <property type="entry name" value="YgfB-like"/>
</dbReference>